<dbReference type="SUPFAM" id="SSF51161">
    <property type="entry name" value="Trimeric LpxA-like enzymes"/>
    <property type="match status" value="1"/>
</dbReference>
<dbReference type="PANTHER" id="PTHR42811">
    <property type="entry name" value="SERINE ACETYLTRANSFERASE"/>
    <property type="match status" value="1"/>
</dbReference>
<dbReference type="Gene3D" id="2.160.10.10">
    <property type="entry name" value="Hexapeptide repeat proteins"/>
    <property type="match status" value="1"/>
</dbReference>
<name>A0ABT4PRU6_9MYCO</name>
<accession>A0ABT4PRU6</accession>
<dbReference type="RefSeq" id="WP_269894167.1">
    <property type="nucleotide sequence ID" value="NZ_JAPZPY010000003.1"/>
</dbReference>
<keyword evidence="2" id="KW-1185">Reference proteome</keyword>
<proteinExistence type="predicted"/>
<dbReference type="InterPro" id="IPR011004">
    <property type="entry name" value="Trimer_LpxA-like_sf"/>
</dbReference>
<dbReference type="Pfam" id="PF00132">
    <property type="entry name" value="Hexapep"/>
    <property type="match status" value="1"/>
</dbReference>
<protein>
    <submittedName>
        <fullName evidence="1">Serine acetyltransferase</fullName>
    </submittedName>
</protein>
<sequence>MWAWPLWIGVRAPDVAPTVRKDVQRWVDHHGDDDFAGLSGYGQFALLAHRYPEFRSVVHHRLQSTWLPVRLTLRMLYPGLRTLHLWTDDIGPGLVIEDGAGSIIGAESIGANCCIGAEVSVGFTAKGTPVVGDDVYFGSGAKVVGRISIGNGAIIGPNAVVMSDVESHAILQAPPSDKEQN</sequence>
<dbReference type="EMBL" id="JAPZPY010000003">
    <property type="protein sequence ID" value="MCZ8379279.1"/>
    <property type="molecule type" value="Genomic_DNA"/>
</dbReference>
<comment type="caution">
    <text evidence="1">The sequence shown here is derived from an EMBL/GenBank/DDBJ whole genome shotgun (WGS) entry which is preliminary data.</text>
</comment>
<reference evidence="1" key="1">
    <citation type="submission" date="2022-12" db="EMBL/GenBank/DDBJ databases">
        <authorList>
            <person name="Deng Y."/>
            <person name="Zhang Y.-Q."/>
        </authorList>
    </citation>
    <scope>NUCLEOTIDE SEQUENCE</scope>
    <source>
        <strain evidence="1">CPCC 205372</strain>
    </source>
</reference>
<dbReference type="InterPro" id="IPR001451">
    <property type="entry name" value="Hexapep"/>
</dbReference>
<dbReference type="Proteomes" id="UP001142153">
    <property type="component" value="Unassembled WGS sequence"/>
</dbReference>
<evidence type="ECO:0000313" key="2">
    <source>
        <dbReference type="Proteomes" id="UP001142153"/>
    </source>
</evidence>
<gene>
    <name evidence="1" type="ORF">O6P37_10425</name>
</gene>
<organism evidence="1 2">
    <name type="scientific">Mycobacterium hippophais</name>
    <dbReference type="NCBI Taxonomy" id="3016340"/>
    <lineage>
        <taxon>Bacteria</taxon>
        <taxon>Bacillati</taxon>
        <taxon>Actinomycetota</taxon>
        <taxon>Actinomycetes</taxon>
        <taxon>Mycobacteriales</taxon>
        <taxon>Mycobacteriaceae</taxon>
        <taxon>Mycobacterium</taxon>
    </lineage>
</organism>
<evidence type="ECO:0000313" key="1">
    <source>
        <dbReference type="EMBL" id="MCZ8379279.1"/>
    </source>
</evidence>